<dbReference type="EC" id="3.1.1.-" evidence="3"/>
<dbReference type="SUPFAM" id="SSF53474">
    <property type="entry name" value="alpha/beta-Hydrolases"/>
    <property type="match status" value="1"/>
</dbReference>
<dbReference type="PROSITE" id="PS00941">
    <property type="entry name" value="CARBOXYLESTERASE_B_2"/>
    <property type="match status" value="1"/>
</dbReference>
<dbReference type="InterPro" id="IPR019819">
    <property type="entry name" value="Carboxylesterase_B_CS"/>
</dbReference>
<dbReference type="PROSITE" id="PS00122">
    <property type="entry name" value="CARBOXYLESTERASE_B_1"/>
    <property type="match status" value="1"/>
</dbReference>
<dbReference type="VEuPathDB" id="FungiDB:P175DRAFT_0510921"/>
<feature type="domain" description="Carboxylesterase type B" evidence="4">
    <location>
        <begin position="169"/>
        <end position="627"/>
    </location>
</feature>
<organism evidence="5 6">
    <name type="scientific">Aspergillus ochraceoroseus</name>
    <dbReference type="NCBI Taxonomy" id="138278"/>
    <lineage>
        <taxon>Eukaryota</taxon>
        <taxon>Fungi</taxon>
        <taxon>Dikarya</taxon>
        <taxon>Ascomycota</taxon>
        <taxon>Pezizomycotina</taxon>
        <taxon>Eurotiomycetes</taxon>
        <taxon>Eurotiomycetidae</taxon>
        <taxon>Eurotiales</taxon>
        <taxon>Aspergillaceae</taxon>
        <taxon>Aspergillus</taxon>
        <taxon>Aspergillus subgen. Nidulantes</taxon>
    </lineage>
</organism>
<evidence type="ECO:0000256" key="3">
    <source>
        <dbReference type="RuleBase" id="RU361235"/>
    </source>
</evidence>
<dbReference type="AlphaFoldDB" id="A0A0F8WDL9"/>
<keyword evidence="2 3" id="KW-0378">Hydrolase</keyword>
<dbReference type="Gene3D" id="3.40.50.1820">
    <property type="entry name" value="alpha/beta hydrolase"/>
    <property type="match status" value="1"/>
</dbReference>
<comment type="caution">
    <text evidence="5">The sequence shown here is derived from an EMBL/GenBank/DDBJ whole genome shotgun (WGS) entry which is preliminary data.</text>
</comment>
<feature type="signal peptide" evidence="3">
    <location>
        <begin position="1"/>
        <end position="18"/>
    </location>
</feature>
<feature type="chain" id="PRO_5005117480" description="Carboxylic ester hydrolase" evidence="3">
    <location>
        <begin position="19"/>
        <end position="680"/>
    </location>
</feature>
<evidence type="ECO:0000256" key="2">
    <source>
        <dbReference type="ARBA" id="ARBA00022801"/>
    </source>
</evidence>
<dbReference type="OrthoDB" id="408631at2759"/>
<dbReference type="Proteomes" id="UP000034947">
    <property type="component" value="Unassembled WGS sequence"/>
</dbReference>
<dbReference type="InterPro" id="IPR002018">
    <property type="entry name" value="CarbesteraseB"/>
</dbReference>
<gene>
    <name evidence="5" type="ORF">AOCH_000959</name>
</gene>
<dbReference type="Pfam" id="PF00135">
    <property type="entry name" value="COesterase"/>
    <property type="match status" value="1"/>
</dbReference>
<dbReference type="InterPro" id="IPR019826">
    <property type="entry name" value="Carboxylesterase_B_AS"/>
</dbReference>
<evidence type="ECO:0000256" key="1">
    <source>
        <dbReference type="ARBA" id="ARBA00005964"/>
    </source>
</evidence>
<dbReference type="PANTHER" id="PTHR43142">
    <property type="entry name" value="CARBOXYLIC ESTER HYDROLASE"/>
    <property type="match status" value="1"/>
</dbReference>
<keyword evidence="3" id="KW-0732">Signal</keyword>
<dbReference type="ESTHER" id="9euro-a0a0f8wdl9">
    <property type="family name" value="Fungal_carboxylesterase_lipase"/>
</dbReference>
<dbReference type="PANTHER" id="PTHR43142:SF3">
    <property type="entry name" value="PUTATIVE (AFU_ORTHOLOGUE AFUA_3G09070)-RELATED"/>
    <property type="match status" value="1"/>
</dbReference>
<protein>
    <recommendedName>
        <fullName evidence="3">Carboxylic ester hydrolase</fullName>
        <ecNumber evidence="3">3.1.1.-</ecNumber>
    </recommendedName>
</protein>
<dbReference type="GO" id="GO:0016787">
    <property type="term" value="F:hydrolase activity"/>
    <property type="evidence" value="ECO:0007669"/>
    <property type="project" value="UniProtKB-KW"/>
</dbReference>
<evidence type="ECO:0000259" key="4">
    <source>
        <dbReference type="Pfam" id="PF00135"/>
    </source>
</evidence>
<dbReference type="InterPro" id="IPR029058">
    <property type="entry name" value="AB_hydrolase_fold"/>
</dbReference>
<sequence length="680" mass="74823">MPNRKLAILLLAATCARTATSPRSLRSDISILITNDLLESESPYSGSGVLLLDAMDLDSAAKSCKALGETLWTPETPFSVIKPHLDYLIYQGRYSAEQRFWISSGVQHRRPHTITRTGLILPAADRERLPVLCTQSAPYSNETFSDTSSDFQVTIDSNKEHITGYRDRHAFRFLGIRYADEPERWTYSKLYQGSGSSVSALQFGNSCLQGPTTGAEDCLFLNIWTPYLPNQRGRSNLGSSLRPVLFWIHGGAFMSGKGSHPYTDGSNLASRGDVVVVAINYRLGSLGFLALHDGQTNGNFGLADQVTALDWVRKNIMDFGGDPKRVTIVGQSAGAGSVRALLASPKARGKFARAIMQSNLGGLGYGTTYSDYYTVEEQMEVAGQPILDATNCSNASSQVDCLRQLPARTIANLPATARYLVVDGTYLTGNQLDLKHRQATAHVPLLIGIMRDDGAAMIGYPSMEETLETFIRAYGLPSSALSTGLFPLPASRNTTLNKFNTTSRMATDGIFRCIDQATAYAGIKNQIFPSVHFYEFNRSYQTASYSPNPPLCEAPVTPSHPAGDPSLEYFKCHSGEIYYVFGNVRRQGLPLRDEFDLPFEQLVVDSWTSFVRTGNPTPSPGYLAARQYFNTTQDIEAAGAWNPLKPDSLSLRLFDWPGRVVPLVDLEQCRALNISLEYYL</sequence>
<keyword evidence="6" id="KW-1185">Reference proteome</keyword>
<reference evidence="5 6" key="1">
    <citation type="submission" date="2015-02" db="EMBL/GenBank/DDBJ databases">
        <title>Draft Genome Sequences of Two Closely-Related Aflatoxigenic Aspergillus Species Obtained from the Cote d'Ivoire.</title>
        <authorList>
            <person name="Moore G.G."/>
            <person name="Beltz S.B."/>
            <person name="Mack B.M."/>
        </authorList>
    </citation>
    <scope>NUCLEOTIDE SEQUENCE [LARGE SCALE GENOMIC DNA]</scope>
    <source>
        <strain evidence="5 6">SRRC1432</strain>
    </source>
</reference>
<comment type="similarity">
    <text evidence="1 3">Belongs to the type-B carboxylesterase/lipase family.</text>
</comment>
<accession>A0A0F8WDL9</accession>
<dbReference type="EMBL" id="JYKN01002548">
    <property type="protein sequence ID" value="KKK15980.1"/>
    <property type="molecule type" value="Genomic_DNA"/>
</dbReference>
<evidence type="ECO:0000313" key="5">
    <source>
        <dbReference type="EMBL" id="KKK15980.1"/>
    </source>
</evidence>
<proteinExistence type="inferred from homology"/>
<name>A0A0F8WDL9_9EURO</name>
<evidence type="ECO:0000313" key="6">
    <source>
        <dbReference type="Proteomes" id="UP000034947"/>
    </source>
</evidence>